<dbReference type="GO" id="GO:0006310">
    <property type="term" value="P:DNA recombination"/>
    <property type="evidence" value="ECO:0007669"/>
    <property type="project" value="UniProtKB-KW"/>
</dbReference>
<dbReference type="InterPro" id="IPR041373">
    <property type="entry name" value="RT_RNaseH"/>
</dbReference>
<dbReference type="Pfam" id="PF24626">
    <property type="entry name" value="SH3_Tf2-1"/>
    <property type="match status" value="1"/>
</dbReference>
<evidence type="ECO:0000256" key="14">
    <source>
        <dbReference type="ARBA" id="ARBA00022932"/>
    </source>
</evidence>
<evidence type="ECO:0000256" key="3">
    <source>
        <dbReference type="ARBA" id="ARBA00022670"/>
    </source>
</evidence>
<feature type="region of interest" description="Disordered" evidence="19">
    <location>
        <begin position="468"/>
        <end position="489"/>
    </location>
</feature>
<dbReference type="SUPFAM" id="SSF54160">
    <property type="entry name" value="Chromo domain-like"/>
    <property type="match status" value="1"/>
</dbReference>
<accession>A0A9P8U113</accession>
<dbReference type="InterPro" id="IPR050951">
    <property type="entry name" value="Retrovirus_Pol_polyprotein"/>
</dbReference>
<keyword evidence="8" id="KW-0064">Aspartyl protease</keyword>
<evidence type="ECO:0000256" key="11">
    <source>
        <dbReference type="ARBA" id="ARBA00022842"/>
    </source>
</evidence>
<dbReference type="GO" id="GO:0004190">
    <property type="term" value="F:aspartic-type endopeptidase activity"/>
    <property type="evidence" value="ECO:0007669"/>
    <property type="project" value="UniProtKB-KW"/>
</dbReference>
<keyword evidence="15" id="KW-0238">DNA-binding</keyword>
<dbReference type="GO" id="GO:0003677">
    <property type="term" value="F:DNA binding"/>
    <property type="evidence" value="ECO:0007669"/>
    <property type="project" value="UniProtKB-KW"/>
</dbReference>
<dbReference type="InterPro" id="IPR013087">
    <property type="entry name" value="Znf_C2H2_type"/>
</dbReference>
<dbReference type="Gene3D" id="2.40.50.40">
    <property type="match status" value="1"/>
</dbReference>
<dbReference type="GO" id="GO:0008270">
    <property type="term" value="F:zinc ion binding"/>
    <property type="evidence" value="ECO:0007669"/>
    <property type="project" value="UniProtKB-KW"/>
</dbReference>
<dbReference type="CDD" id="cd09274">
    <property type="entry name" value="RNase_HI_RT_Ty3"/>
    <property type="match status" value="1"/>
</dbReference>
<dbReference type="CDD" id="cd01647">
    <property type="entry name" value="RT_LTR"/>
    <property type="match status" value="1"/>
</dbReference>
<dbReference type="GO" id="GO:0006508">
    <property type="term" value="P:proteolysis"/>
    <property type="evidence" value="ECO:0007669"/>
    <property type="project" value="UniProtKB-KW"/>
</dbReference>
<evidence type="ECO:0000313" key="23">
    <source>
        <dbReference type="EMBL" id="KAH6611557.1"/>
    </source>
</evidence>
<keyword evidence="5" id="KW-0548">Nucleotidyltransferase</keyword>
<keyword evidence="6" id="KW-0540">Nuclease</keyword>
<keyword evidence="4" id="KW-0808">Transferase</keyword>
<evidence type="ECO:0000256" key="9">
    <source>
        <dbReference type="ARBA" id="ARBA00022759"/>
    </source>
</evidence>
<dbReference type="Gene3D" id="1.10.340.70">
    <property type="match status" value="1"/>
</dbReference>
<keyword evidence="9" id="KW-0255">Endonuclease</keyword>
<evidence type="ECO:0000256" key="13">
    <source>
        <dbReference type="ARBA" id="ARBA00022918"/>
    </source>
</evidence>
<reference evidence="23" key="1">
    <citation type="submission" date="2021-08" db="EMBL/GenBank/DDBJ databases">
        <title>Chromosome-Level Trichoderma cornu-damae using Hi-C Data.</title>
        <authorList>
            <person name="Kim C.S."/>
        </authorList>
    </citation>
    <scope>NUCLEOTIDE SEQUENCE</scope>
    <source>
        <strain evidence="23">KA19-0412C</strain>
    </source>
</reference>
<comment type="caution">
    <text evidence="23">The sequence shown here is derived from an EMBL/GenBank/DDBJ whole genome shotgun (WGS) entry which is preliminary data.</text>
</comment>
<dbReference type="GO" id="GO:0003964">
    <property type="term" value="F:RNA-directed DNA polymerase activity"/>
    <property type="evidence" value="ECO:0007669"/>
    <property type="project" value="UniProtKB-KW"/>
</dbReference>
<keyword evidence="18" id="KW-0863">Zinc-finger</keyword>
<evidence type="ECO:0000256" key="2">
    <source>
        <dbReference type="ARBA" id="ARBA00011353"/>
    </source>
</evidence>
<keyword evidence="18" id="KW-0862">Zinc</keyword>
<comment type="subcellular location">
    <subcellularLocation>
        <location evidence="1">Mitochondrion</location>
    </subcellularLocation>
</comment>
<name>A0A9P8U113_9HYPO</name>
<keyword evidence="7" id="KW-0479">Metal-binding</keyword>
<gene>
    <name evidence="23" type="ORF">Trco_001577</name>
</gene>
<feature type="compositionally biased region" description="Polar residues" evidence="19">
    <location>
        <begin position="134"/>
        <end position="146"/>
    </location>
</feature>
<dbReference type="Pfam" id="PF17917">
    <property type="entry name" value="RT_RNaseH"/>
    <property type="match status" value="1"/>
</dbReference>
<dbReference type="CDD" id="cd00024">
    <property type="entry name" value="CD_CSD"/>
    <property type="match status" value="1"/>
</dbReference>
<keyword evidence="24" id="KW-1185">Reference proteome</keyword>
<evidence type="ECO:0000256" key="19">
    <source>
        <dbReference type="SAM" id="MobiDB-lite"/>
    </source>
</evidence>
<evidence type="ECO:0000256" key="5">
    <source>
        <dbReference type="ARBA" id="ARBA00022695"/>
    </source>
</evidence>
<keyword evidence="17" id="KW-0233">DNA recombination</keyword>
<feature type="region of interest" description="Disordered" evidence="19">
    <location>
        <begin position="134"/>
        <end position="165"/>
    </location>
</feature>
<organism evidence="23 24">
    <name type="scientific">Trichoderma cornu-damae</name>
    <dbReference type="NCBI Taxonomy" id="654480"/>
    <lineage>
        <taxon>Eukaryota</taxon>
        <taxon>Fungi</taxon>
        <taxon>Dikarya</taxon>
        <taxon>Ascomycota</taxon>
        <taxon>Pezizomycotina</taxon>
        <taxon>Sordariomycetes</taxon>
        <taxon>Hypocreomycetidae</taxon>
        <taxon>Hypocreales</taxon>
        <taxon>Hypocreaceae</taxon>
        <taxon>Trichoderma</taxon>
    </lineage>
</organism>
<dbReference type="InterPro" id="IPR016197">
    <property type="entry name" value="Chromo-like_dom_sf"/>
</dbReference>
<sequence>MTCVVRLTGATFTGDANAADDADDICVDVDDQDAGKVETDLEAQGYQVTEEFEDSDHEDSYIAQNQSQSYYVHSPAVMPQHKSDGPARFILPFKPHRRWDATFGRRHHTCRKCSQAFPSKSTLMTHVFSNTCRQRQSLSPVTNRPSLTDEAGSPMADDDSPTAPPPLHFHDNQVIEAQPVAGIDRLTKYTYAKVDIKFNLTGPVTTAAIDTGCSDMIVDEDWLRRHSANVQFFTPDKPNRMNAVDGPVVMTTKARFDFYMTAQKNNTPVHIHFHTEAWVKKNLKPNMLIGNNFMHRYGLDPVLTKDSLYVQSAHGARVHMHVRQKLCPVRQRVVIAKTTVVPPQSSARVAVHHGRLEKYDPYDTLRTYHFASETPGLIDHICTLDTPGVTQEQSWVLAVNPSDTPMVFRRKQRAGLLADYDGDSYSVMTDDQAQAMWECTNGQSNMDLNDDEVLQSILAMTDDQLHRTRRESVPGDYTPPDKQGATKKPTNVKERVLTNGVHVCDEHPDQADQIRQIVEKYDIWRDQGIIPLPENEKMRINLVENWQSQKTPTRPYPLGIEDRKFLDVTMDALHAQGRASWMKQPTPFGCPVFIVWRTIKGIKKGRMVVDLRPLNKLTVPDIYPIPSQEDIIASLRGKRYITVLDASAFFHQLPIYSKHKDRMVLISPRGLEMSHVVIMGYKNSPPFAQRFMDQKLYPYRHFARAYIDDVVISSDTFEEHCQHLHQIFALFAQLRLAISPSKTFCAYPSVQLLGFKVDALGLSTTQERIDSIAKIQMPTNLADLETYLGMATFLRRFIFRFQHKAAPLEKRKTELLAQLRKDGQQTTNINKKARHFKLQKMMFEPSAAEREAFAILQEQLTTDLQLHHHDPARPTFFKLDASGRGMGLFVFHLEGDEWLPPEVPQNRIQPILFLSRLLTPAETRYKPTELEVACLVWACRKLRTLVQSCQQPVKILTDHQATKGIVAHTTMSTSDLVKANQRLMTASIYLSQYQLDVHYIPGKTNLVPDALSRLPAEPLATAQSPDKSELDDIWTDDVYFTTTVLSVDDSLRQKIQDGYKEDHHFNTIIDVLDKNAAKPTHESTGRRDRPIRTPFVYQDGLIYRRDMEDRKFLCIPRNCVKDVLQMAHDDQFHAGLRKTIAALDGLSIPRMAKTVKEYIAHCPQCLTNRTDTQKPIGELQPIQSQAQPYHTVAMDFIPLGVTDLIKPDRRLDQDALDTLRQLYIEDAKHLTEKAAIDAKHFYDRHHRPMEFKPGDKVYLRLHRGYNLPGKPPRKWSQQRAGPFEILEKIGPLAYRLKLPSKWRIHDVISVAHLYPSPANTDPYNRQQPPPEAIVVDGETHWEVDKLVQQRLNKRGRHPQIEYLVRWKNCGPEDDQWLKRRELLWTAEDLVRQFESTKPTTHLYPHMAETTMVNAVPKTNIQVVLPARRALPAPAVTANEPTANPSDAAASL</sequence>
<dbReference type="InterPro" id="IPR000953">
    <property type="entry name" value="Chromo/chromo_shadow_dom"/>
</dbReference>
<dbReference type="Pfam" id="PF00385">
    <property type="entry name" value="Chromo"/>
    <property type="match status" value="1"/>
</dbReference>
<keyword evidence="14" id="KW-0239">DNA-directed DNA polymerase</keyword>
<evidence type="ECO:0000256" key="16">
    <source>
        <dbReference type="ARBA" id="ARBA00023128"/>
    </source>
</evidence>
<dbReference type="SUPFAM" id="SSF56672">
    <property type="entry name" value="DNA/RNA polymerases"/>
    <property type="match status" value="1"/>
</dbReference>
<keyword evidence="13" id="KW-0695">RNA-directed DNA polymerase</keyword>
<evidence type="ECO:0000256" key="7">
    <source>
        <dbReference type="ARBA" id="ARBA00022723"/>
    </source>
</evidence>
<dbReference type="InterPro" id="IPR043502">
    <property type="entry name" value="DNA/RNA_pol_sf"/>
</dbReference>
<dbReference type="GO" id="GO:0003887">
    <property type="term" value="F:DNA-directed DNA polymerase activity"/>
    <property type="evidence" value="ECO:0007669"/>
    <property type="project" value="UniProtKB-KW"/>
</dbReference>
<evidence type="ECO:0000256" key="12">
    <source>
        <dbReference type="ARBA" id="ARBA00022908"/>
    </source>
</evidence>
<keyword evidence="3" id="KW-0645">Protease</keyword>
<keyword evidence="12" id="KW-0229">DNA integration</keyword>
<dbReference type="EMBL" id="JAIWOZ010000001">
    <property type="protein sequence ID" value="KAH6611557.1"/>
    <property type="molecule type" value="Genomic_DNA"/>
</dbReference>
<dbReference type="InterPro" id="IPR041588">
    <property type="entry name" value="Integrase_H2C2"/>
</dbReference>
<dbReference type="GO" id="GO:0004519">
    <property type="term" value="F:endonuclease activity"/>
    <property type="evidence" value="ECO:0007669"/>
    <property type="project" value="UniProtKB-KW"/>
</dbReference>
<evidence type="ECO:0000256" key="18">
    <source>
        <dbReference type="PROSITE-ProRule" id="PRU00042"/>
    </source>
</evidence>
<evidence type="ECO:0000256" key="4">
    <source>
        <dbReference type="ARBA" id="ARBA00022679"/>
    </source>
</evidence>
<dbReference type="Proteomes" id="UP000827724">
    <property type="component" value="Unassembled WGS sequence"/>
</dbReference>
<dbReference type="Pfam" id="PF17921">
    <property type="entry name" value="Integrase_H2C2"/>
    <property type="match status" value="1"/>
</dbReference>
<feature type="domain" description="C2H2-type" evidence="21">
    <location>
        <begin position="108"/>
        <end position="135"/>
    </location>
</feature>
<keyword evidence="16" id="KW-0496">Mitochondrion</keyword>
<feature type="domain" description="Chromo" evidence="20">
    <location>
        <begin position="1341"/>
        <end position="1405"/>
    </location>
</feature>
<dbReference type="PANTHER" id="PTHR37984:SF5">
    <property type="entry name" value="PROTEIN NYNRIN-LIKE"/>
    <property type="match status" value="1"/>
</dbReference>
<protein>
    <recommendedName>
        <fullName evidence="25">Reverse transcriptase</fullName>
    </recommendedName>
</protein>
<dbReference type="InterPro" id="IPR056924">
    <property type="entry name" value="SH3_Tf2-1"/>
</dbReference>
<evidence type="ECO:0000256" key="1">
    <source>
        <dbReference type="ARBA" id="ARBA00004173"/>
    </source>
</evidence>
<dbReference type="OrthoDB" id="5106181at2759"/>
<dbReference type="Gene3D" id="3.30.70.270">
    <property type="match status" value="2"/>
</dbReference>
<evidence type="ECO:0000256" key="8">
    <source>
        <dbReference type="ARBA" id="ARBA00022750"/>
    </source>
</evidence>
<dbReference type="PROSITE" id="PS50157">
    <property type="entry name" value="ZINC_FINGER_C2H2_2"/>
    <property type="match status" value="1"/>
</dbReference>
<dbReference type="PROSITE" id="PS50878">
    <property type="entry name" value="RT_POL"/>
    <property type="match status" value="1"/>
</dbReference>
<evidence type="ECO:0000259" key="21">
    <source>
        <dbReference type="PROSITE" id="PS50157"/>
    </source>
</evidence>
<dbReference type="GO" id="GO:0005739">
    <property type="term" value="C:mitochondrion"/>
    <property type="evidence" value="ECO:0007669"/>
    <property type="project" value="UniProtKB-SubCell"/>
</dbReference>
<dbReference type="CDD" id="cd00303">
    <property type="entry name" value="retropepsin_like"/>
    <property type="match status" value="1"/>
</dbReference>
<dbReference type="Gene3D" id="3.10.10.10">
    <property type="entry name" value="HIV Type 1 Reverse Transcriptase, subunit A, domain 1"/>
    <property type="match status" value="1"/>
</dbReference>
<evidence type="ECO:0000259" key="20">
    <source>
        <dbReference type="PROSITE" id="PS50013"/>
    </source>
</evidence>
<evidence type="ECO:0000256" key="10">
    <source>
        <dbReference type="ARBA" id="ARBA00022801"/>
    </source>
</evidence>
<proteinExistence type="predicted"/>
<dbReference type="InterPro" id="IPR043128">
    <property type="entry name" value="Rev_trsase/Diguanyl_cyclase"/>
</dbReference>
<evidence type="ECO:0000256" key="6">
    <source>
        <dbReference type="ARBA" id="ARBA00022722"/>
    </source>
</evidence>
<feature type="domain" description="Reverse transcriptase" evidence="22">
    <location>
        <begin position="576"/>
        <end position="757"/>
    </location>
</feature>
<dbReference type="PANTHER" id="PTHR37984">
    <property type="entry name" value="PROTEIN CBG26694"/>
    <property type="match status" value="1"/>
</dbReference>
<dbReference type="GO" id="GO:0015074">
    <property type="term" value="P:DNA integration"/>
    <property type="evidence" value="ECO:0007669"/>
    <property type="project" value="UniProtKB-KW"/>
</dbReference>
<dbReference type="InterPro" id="IPR023780">
    <property type="entry name" value="Chromo_domain"/>
</dbReference>
<comment type="subunit">
    <text evidence="2">Component of the NuA4 histone acetyltransferase complex.</text>
</comment>
<dbReference type="GO" id="GO:0006338">
    <property type="term" value="P:chromatin remodeling"/>
    <property type="evidence" value="ECO:0007669"/>
    <property type="project" value="UniProtKB-ARBA"/>
</dbReference>
<keyword evidence="10" id="KW-0378">Hydrolase</keyword>
<keyword evidence="11" id="KW-0460">Magnesium</keyword>
<evidence type="ECO:0008006" key="25">
    <source>
        <dbReference type="Google" id="ProtNLM"/>
    </source>
</evidence>
<dbReference type="Pfam" id="PF00078">
    <property type="entry name" value="RVT_1"/>
    <property type="match status" value="1"/>
</dbReference>
<dbReference type="PROSITE" id="PS50013">
    <property type="entry name" value="CHROMO_2"/>
    <property type="match status" value="1"/>
</dbReference>
<evidence type="ECO:0000256" key="15">
    <source>
        <dbReference type="ARBA" id="ARBA00023125"/>
    </source>
</evidence>
<dbReference type="InterPro" id="IPR000477">
    <property type="entry name" value="RT_dom"/>
</dbReference>
<evidence type="ECO:0000313" key="24">
    <source>
        <dbReference type="Proteomes" id="UP000827724"/>
    </source>
</evidence>
<evidence type="ECO:0000256" key="17">
    <source>
        <dbReference type="ARBA" id="ARBA00023172"/>
    </source>
</evidence>
<evidence type="ECO:0000259" key="22">
    <source>
        <dbReference type="PROSITE" id="PS50878"/>
    </source>
</evidence>